<evidence type="ECO:0000313" key="7">
    <source>
        <dbReference type="Proteomes" id="UP000011686"/>
    </source>
</evidence>
<organism evidence="6 7">
    <name type="scientific">Candidatus Kinetoplastidibacterium crithidiae TCC036E</name>
    <dbReference type="NCBI Taxonomy" id="1208918"/>
    <lineage>
        <taxon>Bacteria</taxon>
        <taxon>Pseudomonadati</taxon>
        <taxon>Pseudomonadota</taxon>
        <taxon>Betaproteobacteria</taxon>
        <taxon>Candidatus Kinetoplastidibacterium</taxon>
    </lineage>
</organism>
<dbReference type="HOGENOM" id="CLU_016890_9_4_4"/>
<keyword evidence="3" id="KW-0998">Cell outer membrane</keyword>
<sequence>MKNRSTNIISSYIKKSIAVLIMILSTSTITSCSFYEFYHGAKINKTNKIMKETQVFFDSCSYIIPDEYITEIENFVFPILDKHSLKIKIIGNTDQNGGVEYNLALGQRRAYAVYKILKVLGISDDQIEVISLGKTNSILDHSNNEEYLSKNRRVDIICYK</sequence>
<accession>M1LXD8</accession>
<evidence type="ECO:0000256" key="1">
    <source>
        <dbReference type="ARBA" id="ARBA00004442"/>
    </source>
</evidence>
<dbReference type="Proteomes" id="UP000011686">
    <property type="component" value="Chromosome"/>
</dbReference>
<dbReference type="InterPro" id="IPR006690">
    <property type="entry name" value="OMPA-like_CS"/>
</dbReference>
<dbReference type="STRING" id="1208918.CDEE_0012"/>
<keyword evidence="6" id="KW-0449">Lipoprotein</keyword>
<dbReference type="PATRIC" id="fig|1208918.3.peg.569"/>
<dbReference type="Pfam" id="PF00691">
    <property type="entry name" value="OmpA"/>
    <property type="match status" value="1"/>
</dbReference>
<dbReference type="CDD" id="cd07185">
    <property type="entry name" value="OmpA_C-like"/>
    <property type="match status" value="1"/>
</dbReference>
<protein>
    <submittedName>
        <fullName evidence="6">Peptidoglycan-associated lipoprotein</fullName>
    </submittedName>
</protein>
<dbReference type="PANTHER" id="PTHR30329">
    <property type="entry name" value="STATOR ELEMENT OF FLAGELLAR MOTOR COMPLEX"/>
    <property type="match status" value="1"/>
</dbReference>
<keyword evidence="2 4" id="KW-0472">Membrane</keyword>
<dbReference type="InterPro" id="IPR006664">
    <property type="entry name" value="OMP_bac"/>
</dbReference>
<dbReference type="GO" id="GO:0009279">
    <property type="term" value="C:cell outer membrane"/>
    <property type="evidence" value="ECO:0007669"/>
    <property type="project" value="UniProtKB-SubCell"/>
</dbReference>
<evidence type="ECO:0000313" key="6">
    <source>
        <dbReference type="EMBL" id="AGF47869.1"/>
    </source>
</evidence>
<dbReference type="PROSITE" id="PS51257">
    <property type="entry name" value="PROKAR_LIPOPROTEIN"/>
    <property type="match status" value="1"/>
</dbReference>
<proteinExistence type="predicted"/>
<gene>
    <name evidence="6" type="ORF">CDEE_0012</name>
</gene>
<dbReference type="InterPro" id="IPR050330">
    <property type="entry name" value="Bact_OuterMem_StrucFunc"/>
</dbReference>
<evidence type="ECO:0000256" key="3">
    <source>
        <dbReference type="ARBA" id="ARBA00023237"/>
    </source>
</evidence>
<dbReference type="PANTHER" id="PTHR30329:SF21">
    <property type="entry name" value="LIPOPROTEIN YIAD-RELATED"/>
    <property type="match status" value="1"/>
</dbReference>
<dbReference type="PROSITE" id="PS01068">
    <property type="entry name" value="OMPA_1"/>
    <property type="match status" value="1"/>
</dbReference>
<dbReference type="RefSeq" id="WP_015238685.1">
    <property type="nucleotide sequence ID" value="NC_020283.1"/>
</dbReference>
<dbReference type="SUPFAM" id="SSF103088">
    <property type="entry name" value="OmpA-like"/>
    <property type="match status" value="1"/>
</dbReference>
<dbReference type="PRINTS" id="PR01021">
    <property type="entry name" value="OMPADOMAIN"/>
</dbReference>
<comment type="subcellular location">
    <subcellularLocation>
        <location evidence="1">Cell outer membrane</location>
    </subcellularLocation>
</comment>
<evidence type="ECO:0000256" key="4">
    <source>
        <dbReference type="PROSITE-ProRule" id="PRU00473"/>
    </source>
</evidence>
<dbReference type="InterPro" id="IPR006665">
    <property type="entry name" value="OmpA-like"/>
</dbReference>
<dbReference type="Gene3D" id="3.30.1330.60">
    <property type="entry name" value="OmpA-like domain"/>
    <property type="match status" value="1"/>
</dbReference>
<dbReference type="InterPro" id="IPR036737">
    <property type="entry name" value="OmpA-like_sf"/>
</dbReference>
<dbReference type="EMBL" id="CP003804">
    <property type="protein sequence ID" value="AGF47869.1"/>
    <property type="molecule type" value="Genomic_DNA"/>
</dbReference>
<dbReference type="PROSITE" id="PS51123">
    <property type="entry name" value="OMPA_2"/>
    <property type="match status" value="1"/>
</dbReference>
<evidence type="ECO:0000259" key="5">
    <source>
        <dbReference type="PROSITE" id="PS51123"/>
    </source>
</evidence>
<reference evidence="6 7" key="1">
    <citation type="journal article" date="2013" name="Genome Biol. Evol.">
        <title>Genome evolution and phylogenomic analysis of candidatus kinetoplastibacterium, the betaproteobacterial endosymbionts of strigomonas and angomonas.</title>
        <authorList>
            <person name="Alves J.M."/>
            <person name="Serrano M.G."/>
            <person name="Maia da Silva F."/>
            <person name="Voegtly L.J."/>
            <person name="Matveyev A.V."/>
            <person name="Teixeira M.M."/>
            <person name="Camargo E.P."/>
            <person name="Buck G.A."/>
        </authorList>
    </citation>
    <scope>NUCLEOTIDE SEQUENCE [LARGE SCALE GENOMIC DNA]</scope>
    <source>
        <strain evidence="6 7">TCC036E</strain>
    </source>
</reference>
<dbReference type="AlphaFoldDB" id="M1LXD8"/>
<feature type="domain" description="OmpA-like" evidence="5">
    <location>
        <begin position="44"/>
        <end position="160"/>
    </location>
</feature>
<name>M1LXD8_9PROT</name>
<dbReference type="KEGG" id="kct:CDEE_0012"/>
<keyword evidence="7" id="KW-1185">Reference proteome</keyword>
<evidence type="ECO:0000256" key="2">
    <source>
        <dbReference type="ARBA" id="ARBA00023136"/>
    </source>
</evidence>
<dbReference type="eggNOG" id="COG2885">
    <property type="taxonomic scope" value="Bacteria"/>
</dbReference>